<reference evidence="2" key="1">
    <citation type="submission" date="2016-11" db="EMBL/GenBank/DDBJ databases">
        <title>Draft Genome Sequence of Marinobacter hydrocarbonoclasticus strain STW2, a polyaromatic aromatic hydrocarbon degrading and denitrifying bacterium from rhizosphere of Seagrass Enhalus acodoides.</title>
        <authorList>
            <person name="Ling J."/>
            <person name="Dong J."/>
        </authorList>
    </citation>
    <scope>NUCLEOTIDE SEQUENCE [LARGE SCALE GENOMIC DNA]</scope>
    <source>
        <strain evidence="2">STW2</strain>
    </source>
</reference>
<dbReference type="EMBL" id="MPKY01000001">
    <property type="protein sequence ID" value="OJS99475.1"/>
    <property type="molecule type" value="Genomic_DNA"/>
</dbReference>
<feature type="region of interest" description="Disordered" evidence="1">
    <location>
        <begin position="29"/>
        <end position="57"/>
    </location>
</feature>
<feature type="compositionally biased region" description="Low complexity" evidence="1">
    <location>
        <begin position="38"/>
        <end position="53"/>
    </location>
</feature>
<evidence type="ECO:0008006" key="4">
    <source>
        <dbReference type="Google" id="ProtNLM"/>
    </source>
</evidence>
<dbReference type="RefSeq" id="WP_072676489.1">
    <property type="nucleotide sequence ID" value="NZ_MPKY01000001.1"/>
</dbReference>
<dbReference type="AlphaFoldDB" id="A0A1M2UVW2"/>
<dbReference type="Proteomes" id="UP000183986">
    <property type="component" value="Unassembled WGS sequence"/>
</dbReference>
<comment type="caution">
    <text evidence="2">The sequence shown here is derived from an EMBL/GenBank/DDBJ whole genome shotgun (WGS) entry which is preliminary data.</text>
</comment>
<organism evidence="2 3">
    <name type="scientific">Marinobacter nauticus</name>
    <name type="common">Marinobacter hydrocarbonoclasticus</name>
    <name type="synonym">Marinobacter aquaeolei</name>
    <dbReference type="NCBI Taxonomy" id="2743"/>
    <lineage>
        <taxon>Bacteria</taxon>
        <taxon>Pseudomonadati</taxon>
        <taxon>Pseudomonadota</taxon>
        <taxon>Gammaproteobacteria</taxon>
        <taxon>Pseudomonadales</taxon>
        <taxon>Marinobacteraceae</taxon>
        <taxon>Marinobacter</taxon>
    </lineage>
</organism>
<keyword evidence="3" id="KW-1185">Reference proteome</keyword>
<proteinExistence type="predicted"/>
<sequence length="340" mass="38581">MKPLNSVLALGAMALLVAGGVHYWPESSKTTASQVHDSSTPSHAAATPTAEPTQSRDQRAVELAVQYLELYGDTITEPATQARLYNERRNLLARYPDSGNELFQSAITTAFPELADSIFALMAKLDRYNRWLDNHELRLQGLPDMERYAELWQQREAIFGSLASQIWAEEQNPVEAKSHQFQQSLARLDQANQMPLTELAHQLQTTADELYGADLARQLAGSGATGHALFAMDSVQQQLASLPADKRQQTINDLRRQIGYSEEAVRQLAEEDQRREEKWQKGKAYMAERRALQNRLNGDQLEAALTDLRQEHFGFSAPTIEREEEEGFFRFERERRYGLN</sequence>
<evidence type="ECO:0000256" key="1">
    <source>
        <dbReference type="SAM" id="MobiDB-lite"/>
    </source>
</evidence>
<dbReference type="OrthoDB" id="318927at2"/>
<evidence type="ECO:0000313" key="3">
    <source>
        <dbReference type="Proteomes" id="UP000183986"/>
    </source>
</evidence>
<protein>
    <recommendedName>
        <fullName evidence="4">Lipase modulator</fullName>
    </recommendedName>
</protein>
<accession>A0A1M2UVW2</accession>
<name>A0A1M2UVW2_MARNT</name>
<gene>
    <name evidence="2" type="ORF">BEE62_04885</name>
</gene>
<evidence type="ECO:0000313" key="2">
    <source>
        <dbReference type="EMBL" id="OJS99475.1"/>
    </source>
</evidence>